<organism evidence="1">
    <name type="scientific">Triticum urartu</name>
    <name type="common">Red wild einkorn</name>
    <name type="synonym">Crithodium urartu</name>
    <dbReference type="NCBI Taxonomy" id="4572"/>
    <lineage>
        <taxon>Eukaryota</taxon>
        <taxon>Viridiplantae</taxon>
        <taxon>Streptophyta</taxon>
        <taxon>Embryophyta</taxon>
        <taxon>Tracheophyta</taxon>
        <taxon>Spermatophyta</taxon>
        <taxon>Magnoliopsida</taxon>
        <taxon>Liliopsida</taxon>
        <taxon>Poales</taxon>
        <taxon>Poaceae</taxon>
        <taxon>BOP clade</taxon>
        <taxon>Pooideae</taxon>
        <taxon>Triticodae</taxon>
        <taxon>Triticeae</taxon>
        <taxon>Triticinae</taxon>
        <taxon>Triticum</taxon>
    </lineage>
</organism>
<evidence type="ECO:0000313" key="1">
    <source>
        <dbReference type="EMBL" id="EMS52905.1"/>
    </source>
</evidence>
<gene>
    <name evidence="1" type="ORF">TRIUR3_19176</name>
</gene>
<proteinExistence type="predicted"/>
<dbReference type="EMBL" id="KD201034">
    <property type="protein sequence ID" value="EMS52905.1"/>
    <property type="molecule type" value="Genomic_DNA"/>
</dbReference>
<dbReference type="AlphaFoldDB" id="M7ZKP4"/>
<reference evidence="1" key="1">
    <citation type="journal article" date="2013" name="Nature">
        <title>Draft genome of the wheat A-genome progenitor Triticum urartu.</title>
        <authorList>
            <person name="Ling H.Q."/>
            <person name="Zhao S."/>
            <person name="Liu D."/>
            <person name="Wang J."/>
            <person name="Sun H."/>
            <person name="Zhang C."/>
            <person name="Fan H."/>
            <person name="Li D."/>
            <person name="Dong L."/>
            <person name="Tao Y."/>
            <person name="Gao C."/>
            <person name="Wu H."/>
            <person name="Li Y."/>
            <person name="Cui Y."/>
            <person name="Guo X."/>
            <person name="Zheng S."/>
            <person name="Wang B."/>
            <person name="Yu K."/>
            <person name="Liang Q."/>
            <person name="Yang W."/>
            <person name="Lou X."/>
            <person name="Chen J."/>
            <person name="Feng M."/>
            <person name="Jian J."/>
            <person name="Zhang X."/>
            <person name="Luo G."/>
            <person name="Jiang Y."/>
            <person name="Liu J."/>
            <person name="Wang Z."/>
            <person name="Sha Y."/>
            <person name="Zhang B."/>
            <person name="Wu H."/>
            <person name="Tang D."/>
            <person name="Shen Q."/>
            <person name="Xue P."/>
            <person name="Zou S."/>
            <person name="Wang X."/>
            <person name="Liu X."/>
            <person name="Wang F."/>
            <person name="Yang Y."/>
            <person name="An X."/>
            <person name="Dong Z."/>
            <person name="Zhang K."/>
            <person name="Zhang X."/>
            <person name="Luo M.C."/>
            <person name="Dvorak J."/>
            <person name="Tong Y."/>
            <person name="Wang J."/>
            <person name="Yang H."/>
            <person name="Li Z."/>
            <person name="Wang D."/>
            <person name="Zhang A."/>
            <person name="Wang J."/>
        </authorList>
    </citation>
    <scope>NUCLEOTIDE SEQUENCE</scope>
</reference>
<sequence>MTRKWMGVGSGLGRCGLVFEPPSRKTRIELPGFVGTPPLWLAVTGAAPFGCLRQTAIALFITEPPSRDILLPWPDVAVLQRPPIFCGCTITEPPYLRASYITELLNDSYRFISRSKMENLKPTPRIVLRLEGYNDITRELRVIGWNDNPVPEDTAILMKI</sequence>
<accession>M7ZKP4</accession>
<protein>
    <submittedName>
        <fullName evidence="1">Uncharacterized protein</fullName>
    </submittedName>
</protein>
<name>M7ZKP4_TRIUA</name>